<proteinExistence type="predicted"/>
<keyword evidence="2" id="KW-1185">Reference proteome</keyword>
<reference evidence="2" key="1">
    <citation type="journal article" date="2019" name="Plant Biotechnol. J.">
        <title>Genome sequencing of the Australian wild diploid species Gossypium australe highlights disease resistance and delayed gland morphogenesis.</title>
        <authorList>
            <person name="Cai Y."/>
            <person name="Cai X."/>
            <person name="Wang Q."/>
            <person name="Wang P."/>
            <person name="Zhang Y."/>
            <person name="Cai C."/>
            <person name="Xu Y."/>
            <person name="Wang K."/>
            <person name="Zhou Z."/>
            <person name="Wang C."/>
            <person name="Geng S."/>
            <person name="Li B."/>
            <person name="Dong Q."/>
            <person name="Hou Y."/>
            <person name="Wang H."/>
            <person name="Ai P."/>
            <person name="Liu Z."/>
            <person name="Yi F."/>
            <person name="Sun M."/>
            <person name="An G."/>
            <person name="Cheng J."/>
            <person name="Zhang Y."/>
            <person name="Shi Q."/>
            <person name="Xie Y."/>
            <person name="Shi X."/>
            <person name="Chang Y."/>
            <person name="Huang F."/>
            <person name="Chen Y."/>
            <person name="Hong S."/>
            <person name="Mi L."/>
            <person name="Sun Q."/>
            <person name="Zhang L."/>
            <person name="Zhou B."/>
            <person name="Peng R."/>
            <person name="Zhang X."/>
            <person name="Liu F."/>
        </authorList>
    </citation>
    <scope>NUCLEOTIDE SEQUENCE [LARGE SCALE GENOMIC DNA]</scope>
    <source>
        <strain evidence="2">cv. PA1801</strain>
    </source>
</reference>
<accession>A0A5B6V4R9</accession>
<organism evidence="1 2">
    <name type="scientific">Gossypium australe</name>
    <dbReference type="NCBI Taxonomy" id="47621"/>
    <lineage>
        <taxon>Eukaryota</taxon>
        <taxon>Viridiplantae</taxon>
        <taxon>Streptophyta</taxon>
        <taxon>Embryophyta</taxon>
        <taxon>Tracheophyta</taxon>
        <taxon>Spermatophyta</taxon>
        <taxon>Magnoliopsida</taxon>
        <taxon>eudicotyledons</taxon>
        <taxon>Gunneridae</taxon>
        <taxon>Pentapetalae</taxon>
        <taxon>rosids</taxon>
        <taxon>malvids</taxon>
        <taxon>Malvales</taxon>
        <taxon>Malvaceae</taxon>
        <taxon>Malvoideae</taxon>
        <taxon>Gossypium</taxon>
    </lineage>
</organism>
<dbReference type="AlphaFoldDB" id="A0A5B6V4R9"/>
<dbReference type="EMBL" id="SMMG02000008">
    <property type="protein sequence ID" value="KAA3464152.1"/>
    <property type="molecule type" value="Genomic_DNA"/>
</dbReference>
<evidence type="ECO:0000313" key="1">
    <source>
        <dbReference type="EMBL" id="KAA3464152.1"/>
    </source>
</evidence>
<dbReference type="Proteomes" id="UP000325315">
    <property type="component" value="Unassembled WGS sequence"/>
</dbReference>
<gene>
    <name evidence="1" type="ORF">EPI10_008441</name>
</gene>
<name>A0A5B6V4R9_9ROSI</name>
<sequence>MALKDYYEANVPCKSKLKHGIGKFIRQRCHVSPCQDMALISFIRQGYHLRPCQDIVMVSFLKKHTRKVLYKTMSGTWHRHQVKRSHVRPYLGYGIGIMRRSHFCKDNSRNADVRVQKSHYRHHFRITI</sequence>
<protein>
    <submittedName>
        <fullName evidence="1">Required for respiratory growth 1, mitochondrial</fullName>
    </submittedName>
</protein>
<comment type="caution">
    <text evidence="1">The sequence shown here is derived from an EMBL/GenBank/DDBJ whole genome shotgun (WGS) entry which is preliminary data.</text>
</comment>
<evidence type="ECO:0000313" key="2">
    <source>
        <dbReference type="Proteomes" id="UP000325315"/>
    </source>
</evidence>